<dbReference type="AlphaFoldDB" id="A0A133PV79"/>
<dbReference type="OrthoDB" id="1059339at2"/>
<dbReference type="SUPFAM" id="SSF52058">
    <property type="entry name" value="L domain-like"/>
    <property type="match status" value="2"/>
</dbReference>
<gene>
    <name evidence="4" type="ORF">HMPREF3226_02539</name>
</gene>
<dbReference type="InterPro" id="IPR032675">
    <property type="entry name" value="LRR_dom_sf"/>
</dbReference>
<evidence type="ECO:0000256" key="1">
    <source>
        <dbReference type="ARBA" id="ARBA00022614"/>
    </source>
</evidence>
<protein>
    <submittedName>
        <fullName evidence="4">Leucine Rich repeat-containing domain protein</fullName>
    </submittedName>
</protein>
<keyword evidence="5" id="KW-1185">Reference proteome</keyword>
<evidence type="ECO:0000256" key="2">
    <source>
        <dbReference type="ARBA" id="ARBA00022737"/>
    </source>
</evidence>
<reference evidence="5" key="1">
    <citation type="submission" date="2016-01" db="EMBL/GenBank/DDBJ databases">
        <authorList>
            <person name="Mitreva M."/>
            <person name="Pepin K.H."/>
            <person name="Mihindukulasuriya K.A."/>
            <person name="Fulton R."/>
            <person name="Fronick C."/>
            <person name="O'Laughlin M."/>
            <person name="Miner T."/>
            <person name="Herter B."/>
            <person name="Rosa B.A."/>
            <person name="Cordes M."/>
            <person name="Tomlinson C."/>
            <person name="Wollam A."/>
            <person name="Palsikar V.B."/>
            <person name="Mardis E.R."/>
            <person name="Wilson R.K."/>
        </authorList>
    </citation>
    <scope>NUCLEOTIDE SEQUENCE [LARGE SCALE GENOMIC DNA]</scope>
    <source>
        <strain evidence="5">MJR7716</strain>
    </source>
</reference>
<dbReference type="PANTHER" id="PTHR47566:SF1">
    <property type="entry name" value="PROTEIN NUD1"/>
    <property type="match status" value="1"/>
</dbReference>
<accession>A0A133PV79</accession>
<feature type="signal peptide" evidence="3">
    <location>
        <begin position="1"/>
        <end position="21"/>
    </location>
</feature>
<sequence>MKKIYILFSLLLLLAALPLHAAVGKGSISFTSKKAVNKSIKVTVETGSAAETKIDETFTVSGAKVKSAKGGTLELIVEKPEAIITLNGDFTLFKCEKANLATLELKNAKKLRKLLCKRNTLTELDVTYLEELEELDCSSNQIATMDLEACEKLTTANFSSNRINNLYLPESETLTFIDCSVNQSINELDVSKCKGLKTFKCYSCGLNETKVDKLVEQLPTHASGAKIYVRFGSNGKYSFTKRHIKRLGEKGWTVLDTNNQLCEGLEDWGIFRFETSGEQKTYFCSNPAPGVGSNLFFSEGIIYDPLFSYGNMAKITCTKAGVYTVKCKHPQIWFDGDQEKLIMFDLSEQPYLKNFTARHSGALSVILSENVEIVRVSQSGWLTKVVVPQNSQLKSLNLADDNSLTTLDLSNCTQLEQLKVQCCQLEQLNLTGCTQLKKILCYGNRLKKAAFDQIIAALADHSTESGGEYCIVLHSDRTKEWNYCTREQVDALKAKGWKVLELREELERKYNGVDGEDPHIGKEVGDGRFGTDRLTIRFSRKHGAIYCKNISVDEQSQTLQQLKDNANMWLLGAADITSYRKGYYFLADDDSVTMCGKITDIADLGFVLEGSADIDASKAASLKTFVTNDVDFGYGIRSLKLPKGNTLTKLSLKNMAIDQLDINGCTGLKNVDFMNCQFKELDFSTAKNLEKVSIGGKNLEKVSFAQDGNIKELQITNCNGLLTPVVLPANVEIFRLTHWKQQQLPALPTGLRILDCLMLDELTSMPVLPASLTEIKVSMSNLTSFDFTPCKELTTLTLEHNQIHSVKFPTESKLNTISIADNSMSEADMTVFIEALPTVSSGTLTMWSGETSVANHCNTKHVAAAKAKGWNVIDKQGKPYPGITPTGISTPTTVMEDAAPYYDLQGRRIKKPTQSGIYIHNGRKIVVR</sequence>
<dbReference type="InterPro" id="IPR052574">
    <property type="entry name" value="CDIRP"/>
</dbReference>
<dbReference type="PATRIC" id="fig|28128.5.peg.2607"/>
<keyword evidence="3" id="KW-0732">Signal</keyword>
<dbReference type="PROSITE" id="PS00430">
    <property type="entry name" value="TONB_DEPENDENT_REC_1"/>
    <property type="match status" value="1"/>
</dbReference>
<dbReference type="EMBL" id="LRQG01000227">
    <property type="protein sequence ID" value="KXA33243.1"/>
    <property type="molecule type" value="Genomic_DNA"/>
</dbReference>
<dbReference type="Gene3D" id="3.80.10.10">
    <property type="entry name" value="Ribonuclease Inhibitor"/>
    <property type="match status" value="3"/>
</dbReference>
<evidence type="ECO:0000256" key="3">
    <source>
        <dbReference type="SAM" id="SignalP"/>
    </source>
</evidence>
<organism evidence="4 5">
    <name type="scientific">Prevotella corporis</name>
    <dbReference type="NCBI Taxonomy" id="28128"/>
    <lineage>
        <taxon>Bacteria</taxon>
        <taxon>Pseudomonadati</taxon>
        <taxon>Bacteroidota</taxon>
        <taxon>Bacteroidia</taxon>
        <taxon>Bacteroidales</taxon>
        <taxon>Prevotellaceae</taxon>
        <taxon>Prevotella</taxon>
    </lineage>
</organism>
<keyword evidence="2" id="KW-0677">Repeat</keyword>
<comment type="caution">
    <text evidence="4">The sequence shown here is derived from an EMBL/GenBank/DDBJ whole genome shotgun (WGS) entry which is preliminary data.</text>
</comment>
<dbReference type="PANTHER" id="PTHR47566">
    <property type="match status" value="1"/>
</dbReference>
<dbReference type="GO" id="GO:0035591">
    <property type="term" value="F:signaling adaptor activity"/>
    <property type="evidence" value="ECO:0007669"/>
    <property type="project" value="TreeGrafter"/>
</dbReference>
<name>A0A133PV79_9BACT</name>
<dbReference type="InterPro" id="IPR010916">
    <property type="entry name" value="TonB_box_CS"/>
</dbReference>
<feature type="chain" id="PRO_5007458547" evidence="3">
    <location>
        <begin position="22"/>
        <end position="928"/>
    </location>
</feature>
<evidence type="ECO:0000313" key="5">
    <source>
        <dbReference type="Proteomes" id="UP000070533"/>
    </source>
</evidence>
<dbReference type="STRING" id="28128.HMPREF3226_02539"/>
<proteinExistence type="predicted"/>
<dbReference type="Proteomes" id="UP000070533">
    <property type="component" value="Unassembled WGS sequence"/>
</dbReference>
<evidence type="ECO:0000313" key="4">
    <source>
        <dbReference type="EMBL" id="KXA33243.1"/>
    </source>
</evidence>
<keyword evidence="1" id="KW-0433">Leucine-rich repeat</keyword>
<dbReference type="RefSeq" id="WP_060941296.1">
    <property type="nucleotide sequence ID" value="NZ_KQ957324.1"/>
</dbReference>